<evidence type="ECO:0008006" key="5">
    <source>
        <dbReference type="Google" id="ProtNLM"/>
    </source>
</evidence>
<organism evidence="3 4">
    <name type="scientific">Nocardioides zeae</name>
    <dbReference type="NCBI Taxonomy" id="1457234"/>
    <lineage>
        <taxon>Bacteria</taxon>
        <taxon>Bacillati</taxon>
        <taxon>Actinomycetota</taxon>
        <taxon>Actinomycetes</taxon>
        <taxon>Propionibacteriales</taxon>
        <taxon>Nocardioidaceae</taxon>
        <taxon>Nocardioides</taxon>
    </lineage>
</organism>
<evidence type="ECO:0000259" key="2">
    <source>
        <dbReference type="Pfam" id="PF20789"/>
    </source>
</evidence>
<proteinExistence type="predicted"/>
<name>A0AAJ1U317_9ACTN</name>
<dbReference type="RefSeq" id="WP_307204512.1">
    <property type="nucleotide sequence ID" value="NZ_JAUTAN010000001.1"/>
</dbReference>
<feature type="domain" description="Acyl-CoA thioesterase-like C-terminal" evidence="2">
    <location>
        <begin position="134"/>
        <end position="257"/>
    </location>
</feature>
<dbReference type="Pfam" id="PF20789">
    <property type="entry name" value="4HBT_3C"/>
    <property type="match status" value="1"/>
</dbReference>
<dbReference type="EMBL" id="JAUTAN010000001">
    <property type="protein sequence ID" value="MDQ1106655.1"/>
    <property type="molecule type" value="Genomic_DNA"/>
</dbReference>
<dbReference type="InterPro" id="IPR049450">
    <property type="entry name" value="ACOT8-like_C"/>
</dbReference>
<dbReference type="Pfam" id="PF13622">
    <property type="entry name" value="4HBT_3"/>
    <property type="match status" value="1"/>
</dbReference>
<feature type="domain" description="Acyl-CoA thioesterase-like N-terminal HotDog" evidence="1">
    <location>
        <begin position="22"/>
        <end position="105"/>
    </location>
</feature>
<accession>A0AAJ1U317</accession>
<dbReference type="InterPro" id="IPR042171">
    <property type="entry name" value="Acyl-CoA_hotdog"/>
</dbReference>
<dbReference type="Gene3D" id="2.40.160.210">
    <property type="entry name" value="Acyl-CoA thioesterase, double hotdog domain"/>
    <property type="match status" value="1"/>
</dbReference>
<evidence type="ECO:0000313" key="3">
    <source>
        <dbReference type="EMBL" id="MDQ1106655.1"/>
    </source>
</evidence>
<dbReference type="AlphaFoldDB" id="A0AAJ1U317"/>
<dbReference type="InterPro" id="IPR049449">
    <property type="entry name" value="TesB_ACOT8-like_N"/>
</dbReference>
<reference evidence="3" key="1">
    <citation type="submission" date="2023-07" db="EMBL/GenBank/DDBJ databases">
        <title>Functional and genomic diversity of the sorghum phyllosphere microbiome.</title>
        <authorList>
            <person name="Shade A."/>
        </authorList>
    </citation>
    <scope>NUCLEOTIDE SEQUENCE</scope>
    <source>
        <strain evidence="3">SORGH_AS_1067</strain>
    </source>
</reference>
<gene>
    <name evidence="3" type="ORF">QE405_003939</name>
</gene>
<evidence type="ECO:0000313" key="4">
    <source>
        <dbReference type="Proteomes" id="UP001239215"/>
    </source>
</evidence>
<dbReference type="InterPro" id="IPR029069">
    <property type="entry name" value="HotDog_dom_sf"/>
</dbReference>
<dbReference type="SUPFAM" id="SSF54637">
    <property type="entry name" value="Thioesterase/thiol ester dehydrase-isomerase"/>
    <property type="match status" value="1"/>
</dbReference>
<sequence length="263" mass="27856">MSAAYFRRTGERTYRATEHTGGAWDQATQHVAPALGLLVHAVEQDRDARRSDGLRIGRASFDILGTMPLAEVEVTVRVLRPGRTIELVEATLAHEGRAAVVLRAWLLDPRPTADVAGTGLTPLPPPAAMEPWDPTTVWAGGFIASVEVRRAAVAPGRGAFWVRTPLDLVDDGTVSPVARAAGLWDISNGMVARAEPGAVVFPNVDLTAHLVREPVLEDGWVGFDTTQTYGPDGLGLTSSVLHDAAGPLGTSAQVLTVRPVAPS</sequence>
<evidence type="ECO:0000259" key="1">
    <source>
        <dbReference type="Pfam" id="PF13622"/>
    </source>
</evidence>
<dbReference type="Proteomes" id="UP001239215">
    <property type="component" value="Unassembled WGS sequence"/>
</dbReference>
<comment type="caution">
    <text evidence="3">The sequence shown here is derived from an EMBL/GenBank/DDBJ whole genome shotgun (WGS) entry which is preliminary data.</text>
</comment>
<protein>
    <recommendedName>
        <fullName evidence="5">Thioesterase family protein</fullName>
    </recommendedName>
</protein>